<dbReference type="GO" id="GO:0032259">
    <property type="term" value="P:methylation"/>
    <property type="evidence" value="ECO:0007669"/>
    <property type="project" value="UniProtKB-KW"/>
</dbReference>
<protein>
    <submittedName>
        <fullName evidence="2">SAM-dependent methyltransferase</fullName>
    </submittedName>
</protein>
<dbReference type="AlphaFoldDB" id="A0A7G7CP95"/>
<dbReference type="RefSeq" id="WP_185175785.1">
    <property type="nucleotide sequence ID" value="NZ_CP059404.1"/>
</dbReference>
<gene>
    <name evidence="2" type="ORF">H0194_10330</name>
</gene>
<name>A0A7G7CP95_9CORY</name>
<keyword evidence="2" id="KW-0808">Transferase</keyword>
<keyword evidence="2" id="KW-0489">Methyltransferase</keyword>
<evidence type="ECO:0000259" key="1">
    <source>
        <dbReference type="Pfam" id="PF18096"/>
    </source>
</evidence>
<reference evidence="2 3" key="1">
    <citation type="submission" date="2020-07" db="EMBL/GenBank/DDBJ databases">
        <title>Complete genome and description of Corynebacterium incognita strain Marseille-Q3630 sp. nov.</title>
        <authorList>
            <person name="Boxberger M."/>
        </authorList>
    </citation>
    <scope>NUCLEOTIDE SEQUENCE [LARGE SCALE GENOMIC DNA]</scope>
    <source>
        <strain evidence="2 3">Marseille-Q3630</strain>
    </source>
</reference>
<dbReference type="KEGG" id="cik:H0194_10330"/>
<dbReference type="Proteomes" id="UP000515743">
    <property type="component" value="Chromosome"/>
</dbReference>
<keyword evidence="3" id="KW-1185">Reference proteome</keyword>
<feature type="domain" description="THUMP-like" evidence="1">
    <location>
        <begin position="314"/>
        <end position="382"/>
    </location>
</feature>
<organism evidence="2 3">
    <name type="scientific">Corynebacterium incognita</name>
    <dbReference type="NCBI Taxonomy" id="2754725"/>
    <lineage>
        <taxon>Bacteria</taxon>
        <taxon>Bacillati</taxon>
        <taxon>Actinomycetota</taxon>
        <taxon>Actinomycetes</taxon>
        <taxon>Mycobacteriales</taxon>
        <taxon>Corynebacteriaceae</taxon>
        <taxon>Corynebacterium</taxon>
    </lineage>
</organism>
<dbReference type="GO" id="GO:0008168">
    <property type="term" value="F:methyltransferase activity"/>
    <property type="evidence" value="ECO:0007669"/>
    <property type="project" value="UniProtKB-KW"/>
</dbReference>
<evidence type="ECO:0000313" key="2">
    <source>
        <dbReference type="EMBL" id="QNE89411.1"/>
    </source>
</evidence>
<dbReference type="EMBL" id="CP059404">
    <property type="protein sequence ID" value="QNE89411.1"/>
    <property type="molecule type" value="Genomic_DNA"/>
</dbReference>
<accession>A0A7G7CP95</accession>
<dbReference type="InterPro" id="IPR029063">
    <property type="entry name" value="SAM-dependent_MTases_sf"/>
</dbReference>
<proteinExistence type="predicted"/>
<evidence type="ECO:0000313" key="3">
    <source>
        <dbReference type="Proteomes" id="UP000515743"/>
    </source>
</evidence>
<dbReference type="InterPro" id="IPR041497">
    <property type="entry name" value="Thump-like"/>
</dbReference>
<dbReference type="Gene3D" id="3.40.50.150">
    <property type="entry name" value="Vaccinia Virus protein VP39"/>
    <property type="match status" value="1"/>
</dbReference>
<dbReference type="Pfam" id="PF18096">
    <property type="entry name" value="Thump_like"/>
    <property type="match status" value="1"/>
</dbReference>
<dbReference type="SUPFAM" id="SSF53335">
    <property type="entry name" value="S-adenosyl-L-methionine-dependent methyltransferases"/>
    <property type="match status" value="1"/>
</dbReference>
<sequence length="386" mass="40632">MSFTIDDIAYFQEQRGVITAAGTDLALTKATMLNDVAALRSSFGDRGRAVAELLLARRAGVGKIPAHWIADSDSAQQATPEPVARYRAEKLRAAGVTRAFDVTCSIGTEGHALGAAGLHYVGSDLDAVRVRMARANLGADALLLRADALVPAVRGLGDGDVVVADPARRAGGKRITDPAQLLPPLPALLEAWEGSECAIKCAPGIDYSEWGGLVSVVSVAGGVKETCLYSPGLGGAGRREAVVLGAGDPYVISDRDPEITEADSDRPLGTYLIDPDGAIVRAGLVRHYAAREGLWQLDPRIAYLTGDRIPEGTTGFRILDVVPMKKLRAAVSAWDAGSLEILVRGIDADPDTVRKKLKLKGATPRALVLTRIGRDGVGIICEARSS</sequence>